<protein>
    <submittedName>
        <fullName evidence="2">Uncharacterized protein</fullName>
    </submittedName>
</protein>
<evidence type="ECO:0000256" key="1">
    <source>
        <dbReference type="SAM" id="Coils"/>
    </source>
</evidence>
<evidence type="ECO:0000313" key="3">
    <source>
        <dbReference type="Proteomes" id="UP000193642"/>
    </source>
</evidence>
<comment type="caution">
    <text evidence="2">The sequence shown here is derived from an EMBL/GenBank/DDBJ whole genome shotgun (WGS) entry which is preliminary data.</text>
</comment>
<proteinExistence type="predicted"/>
<organism evidence="2 3">
    <name type="scientific">Rhizoclosmatium globosum</name>
    <dbReference type="NCBI Taxonomy" id="329046"/>
    <lineage>
        <taxon>Eukaryota</taxon>
        <taxon>Fungi</taxon>
        <taxon>Fungi incertae sedis</taxon>
        <taxon>Chytridiomycota</taxon>
        <taxon>Chytridiomycota incertae sedis</taxon>
        <taxon>Chytridiomycetes</taxon>
        <taxon>Chytridiales</taxon>
        <taxon>Chytriomycetaceae</taxon>
        <taxon>Rhizoclosmatium</taxon>
    </lineage>
</organism>
<keyword evidence="1" id="KW-0175">Coiled coil</keyword>
<dbReference type="AlphaFoldDB" id="A0A1Y2BR95"/>
<dbReference type="OrthoDB" id="10293922at2759"/>
<accession>A0A1Y2BR95</accession>
<feature type="coiled-coil region" evidence="1">
    <location>
        <begin position="98"/>
        <end position="174"/>
    </location>
</feature>
<name>A0A1Y2BR95_9FUNG</name>
<dbReference type="Proteomes" id="UP000193642">
    <property type="component" value="Unassembled WGS sequence"/>
</dbReference>
<reference evidence="2 3" key="1">
    <citation type="submission" date="2016-07" db="EMBL/GenBank/DDBJ databases">
        <title>Pervasive Adenine N6-methylation of Active Genes in Fungi.</title>
        <authorList>
            <consortium name="DOE Joint Genome Institute"/>
            <person name="Mondo S.J."/>
            <person name="Dannebaum R.O."/>
            <person name="Kuo R.C."/>
            <person name="Labutti K."/>
            <person name="Haridas S."/>
            <person name="Kuo A."/>
            <person name="Salamov A."/>
            <person name="Ahrendt S.R."/>
            <person name="Lipzen A."/>
            <person name="Sullivan W."/>
            <person name="Andreopoulos W.B."/>
            <person name="Clum A."/>
            <person name="Lindquist E."/>
            <person name="Daum C."/>
            <person name="Ramamoorthy G.K."/>
            <person name="Gryganskyi A."/>
            <person name="Culley D."/>
            <person name="Magnuson J.K."/>
            <person name="James T.Y."/>
            <person name="O'Malley M.A."/>
            <person name="Stajich J.E."/>
            <person name="Spatafora J.W."/>
            <person name="Visel A."/>
            <person name="Grigoriev I.V."/>
        </authorList>
    </citation>
    <scope>NUCLEOTIDE SEQUENCE [LARGE SCALE GENOMIC DNA]</scope>
    <source>
        <strain evidence="2 3">JEL800</strain>
    </source>
</reference>
<dbReference type="EMBL" id="MCGO01000051">
    <property type="protein sequence ID" value="ORY37262.1"/>
    <property type="molecule type" value="Genomic_DNA"/>
</dbReference>
<gene>
    <name evidence="2" type="ORF">BCR33DRAFT_769900</name>
</gene>
<sequence length="195" mass="21657">MRITVFPRGSDVVILEVVDLFQPMDDNAVNGYAEQWWKLYHKESPVLKHFPRQLVTLESTLQVGSDFVTVGDFIAAGGTVSVGVKNRATNEWIPVLPFETLQAKLNSFSKKIVALEKAAVKSSEKVEALDKEQKELKTDNSALKTVALKSSEKVEALEKEQKELKGDMLKLGEKHDRLLGVCFEFTNHLGAALSA</sequence>
<keyword evidence="3" id="KW-1185">Reference proteome</keyword>
<evidence type="ECO:0000313" key="2">
    <source>
        <dbReference type="EMBL" id="ORY37262.1"/>
    </source>
</evidence>